<organism evidence="1 2">
    <name type="scientific">Lentilactobacillus hilgardii (strain ATCC 8290 / DSM 20176 / CCUG 30140 / JCM 1155 / KCTC 3500 / NBRC 15886 / NCIMB 8040 / NRRL B-1843 / 9)</name>
    <dbReference type="NCBI Taxonomy" id="1423757"/>
    <lineage>
        <taxon>Bacteria</taxon>
        <taxon>Bacillati</taxon>
        <taxon>Bacillota</taxon>
        <taxon>Bacilli</taxon>
        <taxon>Lactobacillales</taxon>
        <taxon>Lactobacillaceae</taxon>
        <taxon>Lentilactobacillus</taxon>
    </lineage>
</organism>
<proteinExistence type="predicted"/>
<dbReference type="AlphaFoldDB" id="C0XFJ7"/>
<evidence type="ECO:0000313" key="2">
    <source>
        <dbReference type="Proteomes" id="UP000003752"/>
    </source>
</evidence>
<dbReference type="EMBL" id="ACGP01000003">
    <property type="protein sequence ID" value="EEI25818.1"/>
    <property type="molecule type" value="Genomic_DNA"/>
</dbReference>
<dbReference type="HOGENOM" id="CLU_1978688_0_0_9"/>
<protein>
    <submittedName>
        <fullName evidence="1">Uncharacterized protein</fullName>
    </submittedName>
</protein>
<gene>
    <name evidence="1" type="ORF">HMPREF0519_0008</name>
</gene>
<sequence>MLSLVLITFGGTTFISQPLTASAKKLTLNLIEKHYMKEYKIRVKKTKRANIVKYYKHGGLYVAGHVTIHNGETVRTWFRGVGGVSWQVTGGKHEKYTSKNKEYSVNWTNTNQFKILYTYPESKGWF</sequence>
<evidence type="ECO:0000313" key="1">
    <source>
        <dbReference type="EMBL" id="EEI25818.1"/>
    </source>
</evidence>
<dbReference type="Proteomes" id="UP000003752">
    <property type="component" value="Unassembled WGS sequence"/>
</dbReference>
<keyword evidence="2" id="KW-1185">Reference proteome</keyword>
<reference evidence="1 2" key="1">
    <citation type="submission" date="2009-01" db="EMBL/GenBank/DDBJ databases">
        <authorList>
            <person name="Qin X."/>
            <person name="Bachman B."/>
            <person name="Battles P."/>
            <person name="Bell A."/>
            <person name="Bess C."/>
            <person name="Bickham C."/>
            <person name="Chaboub L."/>
            <person name="Chen D."/>
            <person name="Coyle M."/>
            <person name="Deiros D.R."/>
            <person name="Dinh H."/>
            <person name="Forbes L."/>
            <person name="Fowler G."/>
            <person name="Francisco L."/>
            <person name="Fu Q."/>
            <person name="Gubbala S."/>
            <person name="Hale W."/>
            <person name="Han Y."/>
            <person name="Hemphill L."/>
            <person name="Highlander S.K."/>
            <person name="Hirani K."/>
            <person name="Hogues M."/>
            <person name="Jackson L."/>
            <person name="Jakkamsetti A."/>
            <person name="Javaid M."/>
            <person name="Jiang H."/>
            <person name="Korchina V."/>
            <person name="Kovar C."/>
            <person name="Lara F."/>
            <person name="Lee S."/>
            <person name="Mata R."/>
            <person name="Mathew T."/>
            <person name="Moen C."/>
            <person name="Morales K."/>
            <person name="Munidasa M."/>
            <person name="Nazareth L."/>
            <person name="Ngo R."/>
            <person name="Nguyen L."/>
            <person name="Okwuonu G."/>
            <person name="Ongeri F."/>
            <person name="Patil S."/>
            <person name="Petrosino J."/>
            <person name="Pham C."/>
            <person name="Pham P."/>
            <person name="Pu L.-L."/>
            <person name="Puazo M."/>
            <person name="Raj R."/>
            <person name="Reid J."/>
            <person name="Rouhana J."/>
            <person name="Saada N."/>
            <person name="Shang Y."/>
            <person name="Simmons D."/>
            <person name="Thornton R."/>
            <person name="Warren J."/>
            <person name="Weissenberger G."/>
            <person name="Zhang J."/>
            <person name="Zhang L."/>
            <person name="Zhou C."/>
            <person name="Zhu D."/>
            <person name="Muzny D."/>
            <person name="Worley K."/>
            <person name="Gibbs R."/>
        </authorList>
    </citation>
    <scope>NUCLEOTIDE SEQUENCE [LARGE SCALE GENOMIC DNA]</scope>
    <source>
        <strain evidence="2">ATCC 8290 / DSM 20176 / CCUG 30140 / JCM 1155 / KCTC 3500 / NBRC 15886 / NCIMB 8040 / NRRL B-1843 / 9</strain>
    </source>
</reference>
<name>C0XFJ7_LENH9</name>
<accession>C0XFJ7</accession>
<comment type="caution">
    <text evidence="1">The sequence shown here is derived from an EMBL/GenBank/DDBJ whole genome shotgun (WGS) entry which is preliminary data.</text>
</comment>